<dbReference type="GO" id="GO:0019262">
    <property type="term" value="P:N-acetylneuraminate catabolic process"/>
    <property type="evidence" value="ECO:0007669"/>
    <property type="project" value="TreeGrafter"/>
</dbReference>
<evidence type="ECO:0000259" key="3">
    <source>
        <dbReference type="Pfam" id="PF01182"/>
    </source>
</evidence>
<dbReference type="Pfam" id="PF01182">
    <property type="entry name" value="Glucosamine_iso"/>
    <property type="match status" value="1"/>
</dbReference>
<dbReference type="GO" id="GO:0006046">
    <property type="term" value="P:N-acetylglucosamine catabolic process"/>
    <property type="evidence" value="ECO:0007669"/>
    <property type="project" value="TreeGrafter"/>
</dbReference>
<reference evidence="4" key="1">
    <citation type="submission" date="2021-04" db="EMBL/GenBank/DDBJ databases">
        <title>Sinoanaerobacter chloroacetimidivorans sp. nov., an obligate anaerobic bacterium isolated from anaerobic sludge.</title>
        <authorList>
            <person name="Bao Y."/>
        </authorList>
    </citation>
    <scope>NUCLEOTIDE SEQUENCE</scope>
    <source>
        <strain evidence="4">BAD-6</strain>
    </source>
</reference>
<dbReference type="Gene3D" id="3.40.50.1360">
    <property type="match status" value="1"/>
</dbReference>
<keyword evidence="1" id="KW-0378">Hydrolase</keyword>
<evidence type="ECO:0000313" key="5">
    <source>
        <dbReference type="Proteomes" id="UP000675664"/>
    </source>
</evidence>
<dbReference type="RefSeq" id="WP_227019444.1">
    <property type="nucleotide sequence ID" value="NZ_JAGSND010000012.1"/>
</dbReference>
<accession>A0A8J7W5B2</accession>
<keyword evidence="2" id="KW-0119">Carbohydrate metabolism</keyword>
<dbReference type="PANTHER" id="PTHR11280">
    <property type="entry name" value="GLUCOSAMINE-6-PHOSPHATE ISOMERASE"/>
    <property type="match status" value="1"/>
</dbReference>
<dbReference type="InterPro" id="IPR006148">
    <property type="entry name" value="Glc/Gal-6P_isomerase"/>
</dbReference>
<dbReference type="CDD" id="cd01399">
    <property type="entry name" value="GlcN6P_deaminase"/>
    <property type="match status" value="1"/>
</dbReference>
<dbReference type="AlphaFoldDB" id="A0A8J7W5B2"/>
<feature type="domain" description="Glucosamine/galactosamine-6-phosphate isomerase" evidence="3">
    <location>
        <begin position="11"/>
        <end position="224"/>
    </location>
</feature>
<dbReference type="GO" id="GO:0004342">
    <property type="term" value="F:glucosamine-6-phosphate deaminase activity"/>
    <property type="evidence" value="ECO:0007669"/>
    <property type="project" value="InterPro"/>
</dbReference>
<dbReference type="GO" id="GO:0005975">
    <property type="term" value="P:carbohydrate metabolic process"/>
    <property type="evidence" value="ECO:0007669"/>
    <property type="project" value="InterPro"/>
</dbReference>
<dbReference type="SUPFAM" id="SSF100950">
    <property type="entry name" value="NagB/RpiA/CoA transferase-like"/>
    <property type="match status" value="1"/>
</dbReference>
<dbReference type="PANTHER" id="PTHR11280:SF5">
    <property type="entry name" value="GLUCOSAMINE-6-PHOSPHATE ISOMERASE"/>
    <property type="match status" value="1"/>
</dbReference>
<dbReference type="InterPro" id="IPR037171">
    <property type="entry name" value="NagB/RpiA_transferase-like"/>
</dbReference>
<keyword evidence="5" id="KW-1185">Reference proteome</keyword>
<name>A0A8J7W5B2_9FIRM</name>
<gene>
    <name evidence="4" type="ORF">KCX82_15590</name>
</gene>
<dbReference type="Proteomes" id="UP000675664">
    <property type="component" value="Unassembled WGS sequence"/>
</dbReference>
<reference evidence="4" key="2">
    <citation type="submission" date="2021-04" db="EMBL/GenBank/DDBJ databases">
        <authorList>
            <person name="Liu J."/>
        </authorList>
    </citation>
    <scope>NUCLEOTIDE SEQUENCE</scope>
    <source>
        <strain evidence="4">BAD-6</strain>
    </source>
</reference>
<protein>
    <submittedName>
        <fullName evidence="4">Glucosamine-6-phosphate deaminase</fullName>
    </submittedName>
</protein>
<evidence type="ECO:0000313" key="4">
    <source>
        <dbReference type="EMBL" id="MBR0599311.1"/>
    </source>
</evidence>
<dbReference type="GO" id="GO:0042802">
    <property type="term" value="F:identical protein binding"/>
    <property type="evidence" value="ECO:0007669"/>
    <property type="project" value="TreeGrafter"/>
</dbReference>
<organism evidence="4 5">
    <name type="scientific">Sinanaerobacter chloroacetimidivorans</name>
    <dbReference type="NCBI Taxonomy" id="2818044"/>
    <lineage>
        <taxon>Bacteria</taxon>
        <taxon>Bacillati</taxon>
        <taxon>Bacillota</taxon>
        <taxon>Clostridia</taxon>
        <taxon>Peptostreptococcales</taxon>
        <taxon>Anaerovoracaceae</taxon>
        <taxon>Sinanaerobacter</taxon>
    </lineage>
</organism>
<dbReference type="InterPro" id="IPR018321">
    <property type="entry name" value="Glucosamine6P_isomerase_CS"/>
</dbReference>
<evidence type="ECO:0000256" key="2">
    <source>
        <dbReference type="ARBA" id="ARBA00023277"/>
    </source>
</evidence>
<dbReference type="InterPro" id="IPR004547">
    <property type="entry name" value="Glucosamine6P_isomerase"/>
</dbReference>
<proteinExistence type="predicted"/>
<comment type="caution">
    <text evidence="4">The sequence shown here is derived from an EMBL/GenBank/DDBJ whole genome shotgun (WGS) entry which is preliminary data.</text>
</comment>
<dbReference type="PROSITE" id="PS01161">
    <property type="entry name" value="GLC_GALNAC_ISOMERASE"/>
    <property type="match status" value="1"/>
</dbReference>
<dbReference type="GO" id="GO:0006043">
    <property type="term" value="P:glucosamine catabolic process"/>
    <property type="evidence" value="ECO:0007669"/>
    <property type="project" value="TreeGrafter"/>
</dbReference>
<dbReference type="EMBL" id="JAGSND010000012">
    <property type="protein sequence ID" value="MBR0599311.1"/>
    <property type="molecule type" value="Genomic_DNA"/>
</dbReference>
<dbReference type="GO" id="GO:0005737">
    <property type="term" value="C:cytoplasm"/>
    <property type="evidence" value="ECO:0007669"/>
    <property type="project" value="TreeGrafter"/>
</dbReference>
<sequence length="240" mass="26339">MQIIVCKDYEEMSRKAAELAAVSIRDNPEALVSFPGGDTPVGMVHAFAEMVNEEKVDISKASYVSLDEWVGLSNSDEGSCGLFNRENLINRLHKPFARMHLINGAAEDIQQERKALDEFIQTYGPLDVSVLGIGMNGHLGFNEDGVDFNLNAHIIPLSETTKQVMTKYFGEKFHPEYGISQGIRQIMAAKKVILIANGAHKAEILKLAVKGEVTNRVPASVLQNHPNCYVVVDQAAAAML</sequence>
<evidence type="ECO:0000256" key="1">
    <source>
        <dbReference type="ARBA" id="ARBA00022801"/>
    </source>
</evidence>